<evidence type="ECO:0000256" key="4">
    <source>
        <dbReference type="ARBA" id="ARBA00022692"/>
    </source>
</evidence>
<keyword evidence="6" id="KW-1133">Transmembrane helix</keyword>
<evidence type="ECO:0000256" key="6">
    <source>
        <dbReference type="ARBA" id="ARBA00022989"/>
    </source>
</evidence>
<evidence type="ECO:0000256" key="1">
    <source>
        <dbReference type="ARBA" id="ARBA00004401"/>
    </source>
</evidence>
<protein>
    <recommendedName>
        <fullName evidence="11">Regulatory protein MsrR</fullName>
    </recommendedName>
</protein>
<dbReference type="Pfam" id="PF03816">
    <property type="entry name" value="LytR_cpsA_psr"/>
    <property type="match status" value="1"/>
</dbReference>
<keyword evidence="3" id="KW-1003">Cell membrane</keyword>
<dbReference type="AlphaFoldDB" id="A0A380DSR3"/>
<name>A0A380DSR3_STAAU</name>
<evidence type="ECO:0000256" key="11">
    <source>
        <dbReference type="ARBA" id="ARBA00040752"/>
    </source>
</evidence>
<keyword evidence="5" id="KW-0735">Signal-anchor</keyword>
<dbReference type="PANTHER" id="PTHR33392">
    <property type="entry name" value="POLYISOPRENYL-TEICHOIC ACID--PEPTIDOGLYCAN TEICHOIC ACID TRANSFERASE TAGU"/>
    <property type="match status" value="1"/>
</dbReference>
<evidence type="ECO:0000259" key="12">
    <source>
        <dbReference type="Pfam" id="PF03816"/>
    </source>
</evidence>
<dbReference type="Gene3D" id="3.40.630.190">
    <property type="entry name" value="LCP protein"/>
    <property type="match status" value="1"/>
</dbReference>
<dbReference type="EMBL" id="UHAP01000001">
    <property type="protein sequence ID" value="SUK45483.1"/>
    <property type="molecule type" value="Genomic_DNA"/>
</dbReference>
<evidence type="ECO:0000256" key="5">
    <source>
        <dbReference type="ARBA" id="ARBA00022968"/>
    </source>
</evidence>
<comment type="function">
    <text evidence="10">Involved in SarA attenuation. Affects resistance to oxacillin and teicoplanin, as well as the synthesis of virulence factors.</text>
</comment>
<evidence type="ECO:0000256" key="10">
    <source>
        <dbReference type="ARBA" id="ARBA00037178"/>
    </source>
</evidence>
<dbReference type="InterPro" id="IPR004474">
    <property type="entry name" value="LytR_CpsA_psr"/>
</dbReference>
<keyword evidence="9" id="KW-0804">Transcription</keyword>
<evidence type="ECO:0000256" key="3">
    <source>
        <dbReference type="ARBA" id="ARBA00022475"/>
    </source>
</evidence>
<reference evidence="13 14" key="1">
    <citation type="submission" date="2018-06" db="EMBL/GenBank/DDBJ databases">
        <authorList>
            <consortium name="Pathogen Informatics"/>
            <person name="Doyle S."/>
        </authorList>
    </citation>
    <scope>NUCLEOTIDE SEQUENCE [LARGE SCALE GENOMIC DNA]</scope>
    <source>
        <strain evidence="13 14">NCTC6133</strain>
    </source>
</reference>
<evidence type="ECO:0000313" key="14">
    <source>
        <dbReference type="Proteomes" id="UP000255091"/>
    </source>
</evidence>
<evidence type="ECO:0000256" key="8">
    <source>
        <dbReference type="ARBA" id="ARBA00023136"/>
    </source>
</evidence>
<evidence type="ECO:0000313" key="13">
    <source>
        <dbReference type="EMBL" id="SUK45483.1"/>
    </source>
</evidence>
<keyword evidence="8" id="KW-0472">Membrane</keyword>
<accession>A0A380DSR3</accession>
<gene>
    <name evidence="13" type="primary">msrR_3</name>
    <name evidence="13" type="ORF">NCTC6133_01745</name>
</gene>
<comment type="similarity">
    <text evidence="2">Belongs to the LytR/CpsA/Psr (LCP) family.</text>
</comment>
<keyword evidence="7" id="KW-0805">Transcription regulation</keyword>
<feature type="domain" description="Cell envelope-related transcriptional attenuator" evidence="12">
    <location>
        <begin position="1"/>
        <end position="38"/>
    </location>
</feature>
<comment type="subcellular location">
    <subcellularLocation>
        <location evidence="1">Cell membrane</location>
        <topology evidence="1">Single-pass type II membrane protein</topology>
    </subcellularLocation>
</comment>
<sequence length="62" mass="7548">MNGKELLGYARFRHDPEGDFGRVRRQQQVMQTLKKEMVNFRTVVKLPKVCRYFKRLCEYKHS</sequence>
<evidence type="ECO:0000256" key="2">
    <source>
        <dbReference type="ARBA" id="ARBA00006068"/>
    </source>
</evidence>
<dbReference type="InterPro" id="IPR050922">
    <property type="entry name" value="LytR/CpsA/Psr_CW_biosynth"/>
</dbReference>
<keyword evidence="4" id="KW-0812">Transmembrane</keyword>
<dbReference type="PANTHER" id="PTHR33392:SF8">
    <property type="entry name" value="REGULATORY PROTEIN MSRR"/>
    <property type="match status" value="1"/>
</dbReference>
<proteinExistence type="inferred from homology"/>
<organism evidence="13 14">
    <name type="scientific">Staphylococcus aureus</name>
    <dbReference type="NCBI Taxonomy" id="1280"/>
    <lineage>
        <taxon>Bacteria</taxon>
        <taxon>Bacillati</taxon>
        <taxon>Bacillota</taxon>
        <taxon>Bacilli</taxon>
        <taxon>Bacillales</taxon>
        <taxon>Staphylococcaceae</taxon>
        <taxon>Staphylococcus</taxon>
    </lineage>
</organism>
<dbReference type="GO" id="GO:0005886">
    <property type="term" value="C:plasma membrane"/>
    <property type="evidence" value="ECO:0007669"/>
    <property type="project" value="UniProtKB-SubCell"/>
</dbReference>
<evidence type="ECO:0000256" key="9">
    <source>
        <dbReference type="ARBA" id="ARBA00023163"/>
    </source>
</evidence>
<evidence type="ECO:0000256" key="7">
    <source>
        <dbReference type="ARBA" id="ARBA00023015"/>
    </source>
</evidence>
<dbReference type="Proteomes" id="UP000255091">
    <property type="component" value="Unassembled WGS sequence"/>
</dbReference>